<accession>A0A224YG98</accession>
<keyword evidence="1" id="KW-0812">Transmembrane</keyword>
<proteinExistence type="predicted"/>
<dbReference type="EMBL" id="GFPF01003623">
    <property type="protein sequence ID" value="MAA14769.1"/>
    <property type="molecule type" value="Transcribed_RNA"/>
</dbReference>
<keyword evidence="1" id="KW-0472">Membrane</keyword>
<keyword evidence="1" id="KW-1133">Transmembrane helix</keyword>
<evidence type="ECO:0000313" key="2">
    <source>
        <dbReference type="EMBL" id="MAA14769.1"/>
    </source>
</evidence>
<dbReference type="AlphaFoldDB" id="A0A224YG98"/>
<sequence>MDHVDHFNDGFVSVCLVSFFLLLKPGQPRIALYRKHREFYGTRPFTVHACSLIFAILCFLLMLNCVAVFFRKHSVCMCIVMKTFEQHQFLDAMCRS</sequence>
<protein>
    <submittedName>
        <fullName evidence="2">Uncharacterized protein</fullName>
    </submittedName>
</protein>
<organism evidence="2">
    <name type="scientific">Rhipicephalus zambeziensis</name>
    <dbReference type="NCBI Taxonomy" id="60191"/>
    <lineage>
        <taxon>Eukaryota</taxon>
        <taxon>Metazoa</taxon>
        <taxon>Ecdysozoa</taxon>
        <taxon>Arthropoda</taxon>
        <taxon>Chelicerata</taxon>
        <taxon>Arachnida</taxon>
        <taxon>Acari</taxon>
        <taxon>Parasitiformes</taxon>
        <taxon>Ixodida</taxon>
        <taxon>Ixodoidea</taxon>
        <taxon>Ixodidae</taxon>
        <taxon>Rhipicephalinae</taxon>
        <taxon>Rhipicephalus</taxon>
        <taxon>Rhipicephalus</taxon>
    </lineage>
</organism>
<reference evidence="2" key="1">
    <citation type="journal article" date="2017" name="Parasit. Vectors">
        <title>Sialotranscriptomics of Rhipicephalus zambeziensis reveals intricate expression profiles of secretory proteins and suggests tight temporal transcriptional regulation during blood-feeding.</title>
        <authorList>
            <person name="de Castro M.H."/>
            <person name="de Klerk D."/>
            <person name="Pienaar R."/>
            <person name="Rees D.J.G."/>
            <person name="Mans B.J."/>
        </authorList>
    </citation>
    <scope>NUCLEOTIDE SEQUENCE</scope>
    <source>
        <tissue evidence="2">Salivary glands</tissue>
    </source>
</reference>
<feature type="transmembrane region" description="Helical" evidence="1">
    <location>
        <begin position="45"/>
        <end position="70"/>
    </location>
</feature>
<evidence type="ECO:0000256" key="1">
    <source>
        <dbReference type="SAM" id="Phobius"/>
    </source>
</evidence>
<name>A0A224YG98_9ACAR</name>